<reference evidence="8" key="1">
    <citation type="submission" date="2021-01" db="EMBL/GenBank/DDBJ databases">
        <authorList>
            <person name="Corre E."/>
            <person name="Pelletier E."/>
            <person name="Niang G."/>
            <person name="Scheremetjew M."/>
            <person name="Finn R."/>
            <person name="Kale V."/>
            <person name="Holt S."/>
            <person name="Cochrane G."/>
            <person name="Meng A."/>
            <person name="Brown T."/>
            <person name="Cohen L."/>
        </authorList>
    </citation>
    <scope>NUCLEOTIDE SEQUENCE</scope>
</reference>
<feature type="transmembrane region" description="Helical" evidence="6">
    <location>
        <begin position="115"/>
        <end position="139"/>
    </location>
</feature>
<sequence length="429" mass="47716">MSNNKGEFSLLEESTEDQEDRRVKRPWKERYFSSMKSGSLRGSTFMLASTAMGAGYLAIPQVLQKAGLFLGLAIIAFCGALMYFSLITVTRAAFKCKNFHYPSVCEFMLGRGWAILLEIAIIVNAVGLIIALNIIVGLLMPTVFSSLNIKFERILERDLIIVILNCAVIAPFGLLRNLGALRFKAFFNVICLTYVMIVVIVEFPFYAQKRDYSNLKYAAVDINFFDAFALGMFAYLCHQNVTKVQGELNNSNQRRIDKVAFRAIMIMGVIFSILSLFGYLSFLNGVPNIIVMRHSIFDNDWAMVVGRVLISLTMTVAIIINLYPCRSSMEKLFFKVQGRSPTWLHAAITLTTIGVTMLVAIFFPDINFVFSVLGGFCAAVMGLIIPALLYIKLSQKPMTSPSNLAIITTASVLTAVGFTSIVLGIVRQF</sequence>
<dbReference type="InterPro" id="IPR013057">
    <property type="entry name" value="AA_transpt_TM"/>
</dbReference>
<keyword evidence="3 6" id="KW-1133">Transmembrane helix</keyword>
<keyword evidence="4 6" id="KW-0472">Membrane</keyword>
<evidence type="ECO:0000256" key="2">
    <source>
        <dbReference type="ARBA" id="ARBA00022692"/>
    </source>
</evidence>
<evidence type="ECO:0000259" key="7">
    <source>
        <dbReference type="Pfam" id="PF01490"/>
    </source>
</evidence>
<feature type="transmembrane region" description="Helical" evidence="6">
    <location>
        <begin position="369"/>
        <end position="391"/>
    </location>
</feature>
<keyword evidence="2 6" id="KW-0812">Transmembrane</keyword>
<evidence type="ECO:0000256" key="6">
    <source>
        <dbReference type="SAM" id="Phobius"/>
    </source>
</evidence>
<feature type="domain" description="Amino acid transporter transmembrane" evidence="7">
    <location>
        <begin position="38"/>
        <end position="424"/>
    </location>
</feature>
<dbReference type="GO" id="GO:0016020">
    <property type="term" value="C:membrane"/>
    <property type="evidence" value="ECO:0007669"/>
    <property type="project" value="UniProtKB-SubCell"/>
</dbReference>
<evidence type="ECO:0000256" key="4">
    <source>
        <dbReference type="ARBA" id="ARBA00023136"/>
    </source>
</evidence>
<feature type="transmembrane region" description="Helical" evidence="6">
    <location>
        <begin position="403"/>
        <end position="426"/>
    </location>
</feature>
<organism evidence="8">
    <name type="scientific">Fabrea salina</name>
    <dbReference type="NCBI Taxonomy" id="342563"/>
    <lineage>
        <taxon>Eukaryota</taxon>
        <taxon>Sar</taxon>
        <taxon>Alveolata</taxon>
        <taxon>Ciliophora</taxon>
        <taxon>Postciliodesmatophora</taxon>
        <taxon>Heterotrichea</taxon>
        <taxon>Heterotrichida</taxon>
        <taxon>Fabreidae</taxon>
        <taxon>Fabrea</taxon>
    </lineage>
</organism>
<proteinExistence type="predicted"/>
<dbReference type="PANTHER" id="PTHR22950">
    <property type="entry name" value="AMINO ACID TRANSPORTER"/>
    <property type="match status" value="1"/>
</dbReference>
<dbReference type="EMBL" id="HBIF01000126">
    <property type="protein sequence ID" value="CAE0316843.1"/>
    <property type="molecule type" value="Transcribed_RNA"/>
</dbReference>
<accession>A0A7S3I8N0</accession>
<feature type="transmembrane region" description="Helical" evidence="6">
    <location>
        <begin position="343"/>
        <end position="363"/>
    </location>
</feature>
<feature type="region of interest" description="Disordered" evidence="5">
    <location>
        <begin position="1"/>
        <end position="22"/>
    </location>
</feature>
<name>A0A7S3I8N0_9CILI</name>
<dbReference type="PANTHER" id="PTHR22950:SF702">
    <property type="entry name" value="AMINO ACID TRANSPORTER PROTEIN"/>
    <property type="match status" value="1"/>
</dbReference>
<protein>
    <recommendedName>
        <fullName evidence="7">Amino acid transporter transmembrane domain-containing protein</fullName>
    </recommendedName>
</protein>
<feature type="transmembrane region" description="Helical" evidence="6">
    <location>
        <begin position="159"/>
        <end position="178"/>
    </location>
</feature>
<evidence type="ECO:0000256" key="5">
    <source>
        <dbReference type="SAM" id="MobiDB-lite"/>
    </source>
</evidence>
<feature type="transmembrane region" description="Helical" evidence="6">
    <location>
        <begin position="44"/>
        <end position="63"/>
    </location>
</feature>
<feature type="transmembrane region" description="Helical" evidence="6">
    <location>
        <begin position="259"/>
        <end position="281"/>
    </location>
</feature>
<dbReference type="AlphaFoldDB" id="A0A7S3I8N0"/>
<dbReference type="GO" id="GO:0015179">
    <property type="term" value="F:L-amino acid transmembrane transporter activity"/>
    <property type="evidence" value="ECO:0007669"/>
    <property type="project" value="TreeGrafter"/>
</dbReference>
<comment type="subcellular location">
    <subcellularLocation>
        <location evidence="1">Membrane</location>
        <topology evidence="1">Multi-pass membrane protein</topology>
    </subcellularLocation>
</comment>
<evidence type="ECO:0000313" key="8">
    <source>
        <dbReference type="EMBL" id="CAE0316843.1"/>
    </source>
</evidence>
<feature type="transmembrane region" description="Helical" evidence="6">
    <location>
        <begin position="185"/>
        <end position="205"/>
    </location>
</feature>
<feature type="transmembrane region" description="Helical" evidence="6">
    <location>
        <begin position="217"/>
        <end position="238"/>
    </location>
</feature>
<feature type="transmembrane region" description="Helical" evidence="6">
    <location>
        <begin position="301"/>
        <end position="323"/>
    </location>
</feature>
<gene>
    <name evidence="8" type="ORF">FSAL1345_LOCUS112</name>
</gene>
<dbReference type="Pfam" id="PF01490">
    <property type="entry name" value="Aa_trans"/>
    <property type="match status" value="1"/>
</dbReference>
<evidence type="ECO:0000256" key="1">
    <source>
        <dbReference type="ARBA" id="ARBA00004141"/>
    </source>
</evidence>
<feature type="transmembrane region" description="Helical" evidence="6">
    <location>
        <begin position="69"/>
        <end position="94"/>
    </location>
</feature>
<evidence type="ECO:0000256" key="3">
    <source>
        <dbReference type="ARBA" id="ARBA00022989"/>
    </source>
</evidence>